<dbReference type="SUPFAM" id="SSF47807">
    <property type="entry name" value="5' to 3' exonuclease, C-terminal subdomain"/>
    <property type="match status" value="1"/>
</dbReference>
<gene>
    <name evidence="2" type="ORF">R3P38DRAFT_1459437</name>
</gene>
<dbReference type="GO" id="GO:0017108">
    <property type="term" value="F:5'-flap endonuclease activity"/>
    <property type="evidence" value="ECO:0007669"/>
    <property type="project" value="TreeGrafter"/>
</dbReference>
<accession>A0AAW0AKW2</accession>
<protein>
    <recommendedName>
        <fullName evidence="1">XPG-I domain-containing protein</fullName>
    </recommendedName>
</protein>
<dbReference type="GO" id="GO:0006281">
    <property type="term" value="P:DNA repair"/>
    <property type="evidence" value="ECO:0007669"/>
    <property type="project" value="UniProtKB-ARBA"/>
</dbReference>
<dbReference type="AlphaFoldDB" id="A0AAW0AKW2"/>
<dbReference type="SMART" id="SM00484">
    <property type="entry name" value="XPGI"/>
    <property type="match status" value="1"/>
</dbReference>
<dbReference type="InterPro" id="IPR006086">
    <property type="entry name" value="XPG-I_dom"/>
</dbReference>
<reference evidence="2 3" key="1">
    <citation type="journal article" date="2024" name="J Genomics">
        <title>Draft genome sequencing and assembly of Favolaschia claudopus CIRM-BRFM 2984 isolated from oak limbs.</title>
        <authorList>
            <person name="Navarro D."/>
            <person name="Drula E."/>
            <person name="Chaduli D."/>
            <person name="Cazenave R."/>
            <person name="Ahrendt S."/>
            <person name="Wang J."/>
            <person name="Lipzen A."/>
            <person name="Daum C."/>
            <person name="Barry K."/>
            <person name="Grigoriev I.V."/>
            <person name="Favel A."/>
            <person name="Rosso M.N."/>
            <person name="Martin F."/>
        </authorList>
    </citation>
    <scope>NUCLEOTIDE SEQUENCE [LARGE SCALE GENOMIC DNA]</scope>
    <source>
        <strain evidence="2 3">CIRM-BRFM 2984</strain>
    </source>
</reference>
<name>A0AAW0AKW2_9AGAR</name>
<dbReference type="Gene3D" id="3.40.50.1010">
    <property type="entry name" value="5'-nuclease"/>
    <property type="match status" value="1"/>
</dbReference>
<organism evidence="2 3">
    <name type="scientific">Favolaschia claudopus</name>
    <dbReference type="NCBI Taxonomy" id="2862362"/>
    <lineage>
        <taxon>Eukaryota</taxon>
        <taxon>Fungi</taxon>
        <taxon>Dikarya</taxon>
        <taxon>Basidiomycota</taxon>
        <taxon>Agaricomycotina</taxon>
        <taxon>Agaricomycetes</taxon>
        <taxon>Agaricomycetidae</taxon>
        <taxon>Agaricales</taxon>
        <taxon>Marasmiineae</taxon>
        <taxon>Mycenaceae</taxon>
        <taxon>Favolaschia</taxon>
    </lineage>
</organism>
<dbReference type="InterPro" id="IPR029060">
    <property type="entry name" value="PIN-like_dom_sf"/>
</dbReference>
<dbReference type="InterPro" id="IPR037316">
    <property type="entry name" value="Yen1_H3TH"/>
</dbReference>
<proteinExistence type="predicted"/>
<dbReference type="Proteomes" id="UP001362999">
    <property type="component" value="Unassembled WGS sequence"/>
</dbReference>
<evidence type="ECO:0000313" key="2">
    <source>
        <dbReference type="EMBL" id="KAK7013579.1"/>
    </source>
</evidence>
<keyword evidence="3" id="KW-1185">Reference proteome</keyword>
<dbReference type="PANTHER" id="PTHR11081">
    <property type="entry name" value="FLAP ENDONUCLEASE FAMILY MEMBER"/>
    <property type="match status" value="1"/>
</dbReference>
<evidence type="ECO:0000259" key="1">
    <source>
        <dbReference type="SMART" id="SM00484"/>
    </source>
</evidence>
<dbReference type="InterPro" id="IPR036279">
    <property type="entry name" value="5-3_exonuclease_C_sf"/>
</dbReference>
<dbReference type="Pfam" id="PF00867">
    <property type="entry name" value="XPG_I"/>
    <property type="match status" value="1"/>
</dbReference>
<feature type="domain" description="XPG-I" evidence="1">
    <location>
        <begin position="76"/>
        <end position="146"/>
    </location>
</feature>
<dbReference type="InterPro" id="IPR006084">
    <property type="entry name" value="XPG/Rad2"/>
</dbReference>
<dbReference type="SUPFAM" id="SSF88723">
    <property type="entry name" value="PIN domain-like"/>
    <property type="match status" value="1"/>
</dbReference>
<evidence type="ECO:0000313" key="3">
    <source>
        <dbReference type="Proteomes" id="UP001362999"/>
    </source>
</evidence>
<dbReference type="EMBL" id="JAWWNJ010000059">
    <property type="protein sequence ID" value="KAK7013579.1"/>
    <property type="molecule type" value="Genomic_DNA"/>
</dbReference>
<dbReference type="PRINTS" id="PR00853">
    <property type="entry name" value="XPGRADSUPER"/>
</dbReference>
<sequence>MRAERVASAARISHLGRCRAQIREEGSGVSVVKDVEFRHTGTKQRTGKMEAVYQSLGNDSGKYHREQMRTSIRHIKLFGFHLRKAPGEAEAELAYLNRIGEIDAVLTDDGDAALFGATCILRNLDKNNKDNVTMYTSTALASHPDVHLTQGGIFLLAVLRGGDYDTTGLPNCGMSIAHGLAHCGFGDSLLAATQTISDTELQQFLVSWCAGVRTELETNASGHLKSKHKALAARLPDTFPNIKTLKLYAHSITSWSDGYIPPNPIHWRVRLPSLPGLALFVQKKFGWKPTDIVDKFKRLIFPAMCIRRLNLPIDLNLQLHRHVNLGRLDDEYPQLSSFLSIVARQEVVDLTLNDEEDADGINENGEDGRGLAMDIDIIDLT</sequence>
<comment type="caution">
    <text evidence="2">The sequence shown here is derived from an EMBL/GenBank/DDBJ whole genome shotgun (WGS) entry which is preliminary data.</text>
</comment>
<dbReference type="CDD" id="cd09906">
    <property type="entry name" value="H3TH_YEN1"/>
    <property type="match status" value="1"/>
</dbReference>
<dbReference type="PANTHER" id="PTHR11081:SF75">
    <property type="entry name" value="ENDONUCLEASE, PUTATIVE (AFU_ORTHOLOGUE AFUA_3G13260)-RELATED"/>
    <property type="match status" value="1"/>
</dbReference>
<dbReference type="GO" id="GO:0008821">
    <property type="term" value="F:crossover junction DNA endonuclease activity"/>
    <property type="evidence" value="ECO:0007669"/>
    <property type="project" value="InterPro"/>
</dbReference>